<dbReference type="Proteomes" id="UP000800094">
    <property type="component" value="Unassembled WGS sequence"/>
</dbReference>
<evidence type="ECO:0000313" key="3">
    <source>
        <dbReference type="Proteomes" id="UP000800094"/>
    </source>
</evidence>
<evidence type="ECO:0000313" key="2">
    <source>
        <dbReference type="EMBL" id="KAF2242332.1"/>
    </source>
</evidence>
<gene>
    <name evidence="2" type="ORF">BU26DRAFT_571011</name>
</gene>
<sequence>MPVRPESSRPPPDYLARRRAARLAWLDSQLVDAGTQTEDQALCADGAEEEGKAVTDGLSQALVNGMADASMQSREQGLQVDGAPKKQGRWSWKKNMSVGGRVSLGFGNRKLKLGLKFHLEAGIGSTPNLELIPAMDSSVPPKPTPTSTSTSTPSLTSTSTSSLTSSSTLNSDTAPLISKSTKKTAK</sequence>
<organism evidence="2 3">
    <name type="scientific">Trematosphaeria pertusa</name>
    <dbReference type="NCBI Taxonomy" id="390896"/>
    <lineage>
        <taxon>Eukaryota</taxon>
        <taxon>Fungi</taxon>
        <taxon>Dikarya</taxon>
        <taxon>Ascomycota</taxon>
        <taxon>Pezizomycotina</taxon>
        <taxon>Dothideomycetes</taxon>
        <taxon>Pleosporomycetidae</taxon>
        <taxon>Pleosporales</taxon>
        <taxon>Massarineae</taxon>
        <taxon>Trematosphaeriaceae</taxon>
        <taxon>Trematosphaeria</taxon>
    </lineage>
</organism>
<dbReference type="RefSeq" id="XP_033677336.1">
    <property type="nucleotide sequence ID" value="XM_033834095.1"/>
</dbReference>
<proteinExistence type="predicted"/>
<dbReference type="AlphaFoldDB" id="A0A6A6HX81"/>
<feature type="compositionally biased region" description="Low complexity" evidence="1">
    <location>
        <begin position="145"/>
        <end position="173"/>
    </location>
</feature>
<evidence type="ECO:0000256" key="1">
    <source>
        <dbReference type="SAM" id="MobiDB-lite"/>
    </source>
</evidence>
<feature type="region of interest" description="Disordered" evidence="1">
    <location>
        <begin position="132"/>
        <end position="186"/>
    </location>
</feature>
<reference evidence="2" key="1">
    <citation type="journal article" date="2020" name="Stud. Mycol.">
        <title>101 Dothideomycetes genomes: a test case for predicting lifestyles and emergence of pathogens.</title>
        <authorList>
            <person name="Haridas S."/>
            <person name="Albert R."/>
            <person name="Binder M."/>
            <person name="Bloem J."/>
            <person name="Labutti K."/>
            <person name="Salamov A."/>
            <person name="Andreopoulos B."/>
            <person name="Baker S."/>
            <person name="Barry K."/>
            <person name="Bills G."/>
            <person name="Bluhm B."/>
            <person name="Cannon C."/>
            <person name="Castanera R."/>
            <person name="Culley D."/>
            <person name="Daum C."/>
            <person name="Ezra D."/>
            <person name="Gonzalez J."/>
            <person name="Henrissat B."/>
            <person name="Kuo A."/>
            <person name="Liang C."/>
            <person name="Lipzen A."/>
            <person name="Lutzoni F."/>
            <person name="Magnuson J."/>
            <person name="Mondo S."/>
            <person name="Nolan M."/>
            <person name="Ohm R."/>
            <person name="Pangilinan J."/>
            <person name="Park H.-J."/>
            <person name="Ramirez L."/>
            <person name="Alfaro M."/>
            <person name="Sun H."/>
            <person name="Tritt A."/>
            <person name="Yoshinaga Y."/>
            <person name="Zwiers L.-H."/>
            <person name="Turgeon B."/>
            <person name="Goodwin S."/>
            <person name="Spatafora J."/>
            <person name="Crous P."/>
            <person name="Grigoriev I."/>
        </authorList>
    </citation>
    <scope>NUCLEOTIDE SEQUENCE</scope>
    <source>
        <strain evidence="2">CBS 122368</strain>
    </source>
</reference>
<name>A0A6A6HX81_9PLEO</name>
<feature type="region of interest" description="Disordered" evidence="1">
    <location>
        <begin position="74"/>
        <end position="94"/>
    </location>
</feature>
<accession>A0A6A6HX81</accession>
<protein>
    <submittedName>
        <fullName evidence="2">Uncharacterized protein</fullName>
    </submittedName>
</protein>
<keyword evidence="3" id="KW-1185">Reference proteome</keyword>
<dbReference type="EMBL" id="ML987208">
    <property type="protein sequence ID" value="KAF2242332.1"/>
    <property type="molecule type" value="Genomic_DNA"/>
</dbReference>
<dbReference type="GeneID" id="54587425"/>